<feature type="compositionally biased region" description="Basic and acidic residues" evidence="1">
    <location>
        <begin position="163"/>
        <end position="174"/>
    </location>
</feature>
<gene>
    <name evidence="2" type="ORF">YOLOSWAG_330</name>
</gene>
<accession>A0A1S6L3P3</accession>
<evidence type="ECO:0008006" key="4">
    <source>
        <dbReference type="Google" id="ProtNLM"/>
    </source>
</evidence>
<name>A0A1S6L3P3_9CAUD</name>
<reference evidence="2 3" key="1">
    <citation type="submission" date="2017-01" db="EMBL/GenBank/DDBJ databases">
        <authorList>
            <person name="Mah S.A."/>
            <person name="Swanson W.J."/>
            <person name="Moy G.W."/>
            <person name="Vacquier V.D."/>
        </authorList>
    </citation>
    <scope>NUCLEOTIDE SEQUENCE [LARGE SCALE GENOMIC DNA]</scope>
</reference>
<protein>
    <recommendedName>
        <fullName evidence="4">HNH endonuclease</fullName>
    </recommendedName>
</protein>
<sequence>MDVALVMSKDNRLPAESNGALTRCIICGQFSRAIHWHHTVPRSLGGELSLQIPIDGNCHTTLHAKAEAVVSRLNGKRREPVGEFWADPEAEHRAQTWLQILVDAMLNPQVIPGQKEILLPMIKVPVDLRFELELLKRDTPGITNMSQVLRYCIEFTLKQKGLKQHEQKDDEPRPNSRSGKKRTDLW</sequence>
<organism evidence="2 3">
    <name type="scientific">Erwinia phage vB_EamM_Yoloswag</name>
    <dbReference type="NCBI Taxonomy" id="1958956"/>
    <lineage>
        <taxon>Viruses</taxon>
        <taxon>Duplodnaviria</taxon>
        <taxon>Heunggongvirae</taxon>
        <taxon>Uroviricota</taxon>
        <taxon>Caudoviricetes</taxon>
        <taxon>Yoloswagvirus</taxon>
        <taxon>Yoloswagvirus yoloswag</taxon>
    </lineage>
</organism>
<proteinExistence type="predicted"/>
<keyword evidence="3" id="KW-1185">Reference proteome</keyword>
<feature type="region of interest" description="Disordered" evidence="1">
    <location>
        <begin position="162"/>
        <end position="186"/>
    </location>
</feature>
<dbReference type="Proteomes" id="UP000221250">
    <property type="component" value="Segment"/>
</dbReference>
<evidence type="ECO:0000313" key="2">
    <source>
        <dbReference type="EMBL" id="AQT28798.1"/>
    </source>
</evidence>
<dbReference type="EMBL" id="KY448244">
    <property type="protein sequence ID" value="AQT28798.1"/>
    <property type="molecule type" value="Genomic_DNA"/>
</dbReference>
<evidence type="ECO:0000256" key="1">
    <source>
        <dbReference type="SAM" id="MobiDB-lite"/>
    </source>
</evidence>
<evidence type="ECO:0000313" key="3">
    <source>
        <dbReference type="Proteomes" id="UP000221250"/>
    </source>
</evidence>